<dbReference type="InterPro" id="IPR011227">
    <property type="entry name" value="UCP029730"/>
</dbReference>
<accession>A0A1M7ZM12</accession>
<reference evidence="1 2" key="1">
    <citation type="submission" date="2016-12" db="EMBL/GenBank/DDBJ databases">
        <authorList>
            <person name="Song W.-J."/>
            <person name="Kurnit D.M."/>
        </authorList>
    </citation>
    <scope>NUCLEOTIDE SEQUENCE [LARGE SCALE GENOMIC DNA]</scope>
    <source>
        <strain evidence="1 2">DSM 19599</strain>
    </source>
</reference>
<sequence>MTMADETAGVMLDPAVHDVPTDWPAAVEVLNPAGASPVVLVCEHASRHMPASYRGLGLGADDLVRHIAWDIGAAAVTRGLSREIDAVAYLAGYSRLLIDLNRPLDAPSSIPVRSEATDIPGNIGLSGQECALRAERMFHPFHDRLAADLDRREEEGRATRIVAIHSFNPVFLGRARPWHAGVLFERSRELAETILARLAADGSLVVAPNEPYVVSRDEDYAILVHGEDRGHEAVLVEIRNDLISDDAGVAEWIARMAEALQP</sequence>
<proteinExistence type="predicted"/>
<organism evidence="1 2">
    <name type="scientific">Pseudoxanthobacter soli DSM 19599</name>
    <dbReference type="NCBI Taxonomy" id="1123029"/>
    <lineage>
        <taxon>Bacteria</taxon>
        <taxon>Pseudomonadati</taxon>
        <taxon>Pseudomonadota</taxon>
        <taxon>Alphaproteobacteria</taxon>
        <taxon>Hyphomicrobiales</taxon>
        <taxon>Segnochrobactraceae</taxon>
        <taxon>Pseudoxanthobacter</taxon>
    </lineage>
</organism>
<dbReference type="EMBL" id="FRXO01000005">
    <property type="protein sequence ID" value="SHO65944.1"/>
    <property type="molecule type" value="Genomic_DNA"/>
</dbReference>
<dbReference type="STRING" id="1123029.SAMN02745172_02593"/>
<gene>
    <name evidence="1" type="ORF">SAMN02745172_02593</name>
</gene>
<dbReference type="Pfam" id="PF05013">
    <property type="entry name" value="FGase"/>
    <property type="match status" value="1"/>
</dbReference>
<name>A0A1M7ZM12_9HYPH</name>
<dbReference type="AlphaFoldDB" id="A0A1M7ZM12"/>
<evidence type="ECO:0000313" key="1">
    <source>
        <dbReference type="EMBL" id="SHO65944.1"/>
    </source>
</evidence>
<protein>
    <submittedName>
        <fullName evidence="1">Predicted N-formylglutamate amidohydrolase</fullName>
    </submittedName>
</protein>
<dbReference type="SUPFAM" id="SSF53187">
    <property type="entry name" value="Zn-dependent exopeptidases"/>
    <property type="match status" value="1"/>
</dbReference>
<dbReference type="PIRSF" id="PIRSF029730">
    <property type="entry name" value="UCP029730"/>
    <property type="match status" value="1"/>
</dbReference>
<dbReference type="GO" id="GO:0016787">
    <property type="term" value="F:hydrolase activity"/>
    <property type="evidence" value="ECO:0007669"/>
    <property type="project" value="UniProtKB-KW"/>
</dbReference>
<evidence type="ECO:0000313" key="2">
    <source>
        <dbReference type="Proteomes" id="UP000186406"/>
    </source>
</evidence>
<keyword evidence="2" id="KW-1185">Reference proteome</keyword>
<keyword evidence="1" id="KW-0378">Hydrolase</keyword>
<dbReference type="InterPro" id="IPR007709">
    <property type="entry name" value="N-FG_amidohydro"/>
</dbReference>
<dbReference type="Proteomes" id="UP000186406">
    <property type="component" value="Unassembled WGS sequence"/>
</dbReference>
<dbReference type="Gene3D" id="3.40.630.40">
    <property type="entry name" value="Zn-dependent exopeptidases"/>
    <property type="match status" value="1"/>
</dbReference>